<protein>
    <submittedName>
        <fullName evidence="6">Epoxide hydrolase</fullName>
    </submittedName>
</protein>
<dbReference type="PANTHER" id="PTHR21661">
    <property type="entry name" value="EPOXIDE HYDROLASE 1-RELATED"/>
    <property type="match status" value="1"/>
</dbReference>
<evidence type="ECO:0000256" key="1">
    <source>
        <dbReference type="ARBA" id="ARBA00010088"/>
    </source>
</evidence>
<feature type="active site" description="Nucleophile" evidence="4">
    <location>
        <position position="191"/>
    </location>
</feature>
<evidence type="ECO:0000313" key="6">
    <source>
        <dbReference type="EMBL" id="QJC50540.1"/>
    </source>
</evidence>
<accession>A0A6H2GT05</accession>
<dbReference type="Proteomes" id="UP000502136">
    <property type="component" value="Chromosome"/>
</dbReference>
<dbReference type="InterPro" id="IPR016292">
    <property type="entry name" value="Epoxide_hydrolase"/>
</dbReference>
<dbReference type="SUPFAM" id="SSF53474">
    <property type="entry name" value="alpha/beta-Hydrolases"/>
    <property type="match status" value="1"/>
</dbReference>
<dbReference type="GO" id="GO:0004301">
    <property type="term" value="F:epoxide hydrolase activity"/>
    <property type="evidence" value="ECO:0007669"/>
    <property type="project" value="TreeGrafter"/>
</dbReference>
<feature type="active site" description="Proton donor" evidence="4">
    <location>
        <position position="315"/>
    </location>
</feature>
<dbReference type="InterPro" id="IPR010497">
    <property type="entry name" value="Epoxide_hydro_N"/>
</dbReference>
<proteinExistence type="inferred from homology"/>
<feature type="domain" description="Epoxide hydrolase N-terminal" evidence="5">
    <location>
        <begin position="19"/>
        <end position="123"/>
    </location>
</feature>
<gene>
    <name evidence="6" type="ORF">HGI30_02315</name>
</gene>
<evidence type="ECO:0000256" key="4">
    <source>
        <dbReference type="PIRSR" id="PIRSR001112-1"/>
    </source>
</evidence>
<dbReference type="Gene3D" id="3.40.50.1820">
    <property type="entry name" value="alpha/beta hydrolase"/>
    <property type="match status" value="1"/>
</dbReference>
<evidence type="ECO:0000313" key="7">
    <source>
        <dbReference type="Proteomes" id="UP000502136"/>
    </source>
</evidence>
<feature type="active site" description="Proton acceptor" evidence="4">
    <location>
        <position position="368"/>
    </location>
</feature>
<evidence type="ECO:0000256" key="2">
    <source>
        <dbReference type="ARBA" id="ARBA00022797"/>
    </source>
</evidence>
<dbReference type="RefSeq" id="WP_168906217.1">
    <property type="nucleotide sequence ID" value="NZ_CP051428.1"/>
</dbReference>
<dbReference type="KEGG" id="palr:HGI30_02315"/>
<dbReference type="PRINTS" id="PR00412">
    <property type="entry name" value="EPOXHYDRLASE"/>
</dbReference>
<keyword evidence="2" id="KW-0058">Aromatic hydrocarbons catabolism</keyword>
<sequence>MPHESRRPASPSAAQAPIVPFELHVSESALAELRLRLELTRWPQAGGADGWEHGVSVAYARELAAYWQDAYDWRAEEASLNARPQFTTEIDGANVHFLHVRSAEPDAAPLLLLHGWPSSIVEFRHLIGPLTDPAAHGGSRTDAFHLVIPSLPGFGLSGPTEEPWPVSRIAAAMHELMGRLGYEQYGAHGSDLGAMVSRELGVLQPQGLQGIHVLQLFSFPSGEPGEMEPLGQDDFERLAFLSRFVERAGFSAIMEKRPLTLAYGLADSPVGQMAWIADLFCGFGDHVGFIGRDDFLTNVMLYWLTGTAASTSRIYYDNQRQASQDGFRRNDAPTGVAVCAHDFKTIRPFAERDNGAIVHWSELPGGTHFAALDEPRLLAADIRAFFRRFR</sequence>
<evidence type="ECO:0000259" key="5">
    <source>
        <dbReference type="Pfam" id="PF06441"/>
    </source>
</evidence>
<comment type="similarity">
    <text evidence="1">Belongs to the peptidase S33 family.</text>
</comment>
<keyword evidence="7" id="KW-1185">Reference proteome</keyword>
<dbReference type="InterPro" id="IPR029058">
    <property type="entry name" value="AB_hydrolase_fold"/>
</dbReference>
<dbReference type="Pfam" id="PF06441">
    <property type="entry name" value="EHN"/>
    <property type="match status" value="1"/>
</dbReference>
<dbReference type="InterPro" id="IPR000639">
    <property type="entry name" value="Epox_hydrolase-like"/>
</dbReference>
<dbReference type="PANTHER" id="PTHR21661:SF35">
    <property type="entry name" value="EPOXIDE HYDROLASE"/>
    <property type="match status" value="1"/>
</dbReference>
<organism evidence="6 7">
    <name type="scientific">Paenibacillus albicereus</name>
    <dbReference type="NCBI Taxonomy" id="2726185"/>
    <lineage>
        <taxon>Bacteria</taxon>
        <taxon>Bacillati</taxon>
        <taxon>Bacillota</taxon>
        <taxon>Bacilli</taxon>
        <taxon>Bacillales</taxon>
        <taxon>Paenibacillaceae</taxon>
        <taxon>Paenibacillus</taxon>
    </lineage>
</organism>
<dbReference type="AlphaFoldDB" id="A0A6H2GT05"/>
<evidence type="ECO:0000256" key="3">
    <source>
        <dbReference type="ARBA" id="ARBA00022801"/>
    </source>
</evidence>
<dbReference type="EMBL" id="CP051428">
    <property type="protein sequence ID" value="QJC50540.1"/>
    <property type="molecule type" value="Genomic_DNA"/>
</dbReference>
<dbReference type="GO" id="GO:0097176">
    <property type="term" value="P:epoxide metabolic process"/>
    <property type="evidence" value="ECO:0007669"/>
    <property type="project" value="TreeGrafter"/>
</dbReference>
<keyword evidence="3 6" id="KW-0378">Hydrolase</keyword>
<dbReference type="PIRSF" id="PIRSF001112">
    <property type="entry name" value="Epoxide_hydrolase"/>
    <property type="match status" value="1"/>
</dbReference>
<reference evidence="6 7" key="1">
    <citation type="submission" date="2020-04" db="EMBL/GenBank/DDBJ databases">
        <title>Novel Paenibacillus strain UniB2 isolated from commercial digestive syrup.</title>
        <authorList>
            <person name="Thorat V."/>
            <person name="Kirdat K."/>
            <person name="Tiwarekar B."/>
            <person name="Yadav A."/>
        </authorList>
    </citation>
    <scope>NUCLEOTIDE SEQUENCE [LARGE SCALE GENOMIC DNA]</scope>
    <source>
        <strain evidence="6 7">UniB2</strain>
    </source>
</reference>
<name>A0A6H2GT05_9BACL</name>